<dbReference type="AlphaFoldDB" id="A0A8J2PTM3"/>
<keyword evidence="2" id="KW-1185">Reference proteome</keyword>
<comment type="caution">
    <text evidence="1">The sequence shown here is derived from an EMBL/GenBank/DDBJ whole genome shotgun (WGS) entry which is preliminary data.</text>
</comment>
<organism evidence="1 2">
    <name type="scientific">Allacma fusca</name>
    <dbReference type="NCBI Taxonomy" id="39272"/>
    <lineage>
        <taxon>Eukaryota</taxon>
        <taxon>Metazoa</taxon>
        <taxon>Ecdysozoa</taxon>
        <taxon>Arthropoda</taxon>
        <taxon>Hexapoda</taxon>
        <taxon>Collembola</taxon>
        <taxon>Symphypleona</taxon>
        <taxon>Sminthuridae</taxon>
        <taxon>Allacma</taxon>
    </lineage>
</organism>
<name>A0A8J2PTM3_9HEXA</name>
<reference evidence="1" key="1">
    <citation type="submission" date="2021-06" db="EMBL/GenBank/DDBJ databases">
        <authorList>
            <person name="Hodson N. C."/>
            <person name="Mongue J. A."/>
            <person name="Jaron S. K."/>
        </authorList>
    </citation>
    <scope>NUCLEOTIDE SEQUENCE</scope>
</reference>
<protein>
    <submittedName>
        <fullName evidence="1">Uncharacterized protein</fullName>
    </submittedName>
</protein>
<dbReference type="EMBL" id="CAJVCH010571072">
    <property type="protein sequence ID" value="CAG7836550.1"/>
    <property type="molecule type" value="Genomic_DNA"/>
</dbReference>
<dbReference type="Proteomes" id="UP000708208">
    <property type="component" value="Unassembled WGS sequence"/>
</dbReference>
<sequence>MILVEPVSPNGFVLYKYHLPPLSTYLLPQNKCSRQSAGITEELISTSVFPRQNNISREAFCNAQGETSSTDNE</sequence>
<gene>
    <name evidence="1" type="ORF">AFUS01_LOCUS45785</name>
</gene>
<evidence type="ECO:0000313" key="1">
    <source>
        <dbReference type="EMBL" id="CAG7836550.1"/>
    </source>
</evidence>
<evidence type="ECO:0000313" key="2">
    <source>
        <dbReference type="Proteomes" id="UP000708208"/>
    </source>
</evidence>
<accession>A0A8J2PTM3</accession>
<proteinExistence type="predicted"/>